<feature type="signal peptide" evidence="1">
    <location>
        <begin position="1"/>
        <end position="37"/>
    </location>
</feature>
<organism evidence="2 3">
    <name type="scientific">Vibrio owensii</name>
    <dbReference type="NCBI Taxonomy" id="696485"/>
    <lineage>
        <taxon>Bacteria</taxon>
        <taxon>Pseudomonadati</taxon>
        <taxon>Pseudomonadota</taxon>
        <taxon>Gammaproteobacteria</taxon>
        <taxon>Vibrionales</taxon>
        <taxon>Vibrionaceae</taxon>
        <taxon>Vibrio</taxon>
    </lineage>
</organism>
<dbReference type="RefSeq" id="WP_409932210.1">
    <property type="nucleotide sequence ID" value="NZ_CAKMTQ010000074.1"/>
</dbReference>
<gene>
    <name evidence="2" type="ORF">THF1D04_80087</name>
</gene>
<dbReference type="EMBL" id="CAKMTQ010000074">
    <property type="protein sequence ID" value="CAH1542479.1"/>
    <property type="molecule type" value="Genomic_DNA"/>
</dbReference>
<feature type="chain" id="PRO_5043538293" evidence="1">
    <location>
        <begin position="38"/>
        <end position="169"/>
    </location>
</feature>
<evidence type="ECO:0000313" key="2">
    <source>
        <dbReference type="EMBL" id="CAH1542479.1"/>
    </source>
</evidence>
<accession>A0AAU9QDI8</accession>
<dbReference type="AlphaFoldDB" id="A0AAU9QDI8"/>
<keyword evidence="1" id="KW-0732">Signal</keyword>
<evidence type="ECO:0000256" key="1">
    <source>
        <dbReference type="SAM" id="SignalP"/>
    </source>
</evidence>
<protein>
    <submittedName>
        <fullName evidence="2">Uncharacterized protein</fullName>
    </submittedName>
</protein>
<proteinExistence type="predicted"/>
<reference evidence="2" key="1">
    <citation type="submission" date="2022-01" db="EMBL/GenBank/DDBJ databases">
        <authorList>
            <person name="Lagorce A."/>
        </authorList>
    </citation>
    <scope>NUCLEOTIDE SEQUENCE</scope>
    <source>
        <strain evidence="2">Th15_F1_D04</strain>
    </source>
</reference>
<comment type="caution">
    <text evidence="2">The sequence shown here is derived from an EMBL/GenBank/DDBJ whole genome shotgun (WGS) entry which is preliminary data.</text>
</comment>
<sequence length="169" mass="19186">MAANEYRFHLVLGLVLVHVFRLLLLLSLSLFSGQIFAAQNHEPADTNYAVSETFYKLTQHDYHALKVPYRAWNSRDAWSPDGYYRHLKRDLLGLLPCRRASGNDGKLTLSVLPEYHLLVAFLSPSLLDIALKATPLPNRAQLSASKSAFHLPGWKQANLLYVFKHSREA</sequence>
<dbReference type="Proteomes" id="UP001295420">
    <property type="component" value="Unassembled WGS sequence"/>
</dbReference>
<name>A0AAU9QDI8_9VIBR</name>
<evidence type="ECO:0000313" key="3">
    <source>
        <dbReference type="Proteomes" id="UP001295420"/>
    </source>
</evidence>